<feature type="domain" description="Helicase ATP-binding" evidence="1">
    <location>
        <begin position="190"/>
        <end position="350"/>
    </location>
</feature>
<dbReference type="InterPro" id="IPR014001">
    <property type="entry name" value="Helicase_ATP-bd"/>
</dbReference>
<dbReference type="Pfam" id="PF04480">
    <property type="entry name" value="DUF559"/>
    <property type="match status" value="1"/>
</dbReference>
<dbReference type="InterPro" id="IPR007569">
    <property type="entry name" value="DUF559"/>
</dbReference>
<organism evidence="2">
    <name type="scientific">Streptomyces sp. SID14436</name>
    <dbReference type="NCBI Taxonomy" id="2706070"/>
    <lineage>
        <taxon>Bacteria</taxon>
        <taxon>Bacillati</taxon>
        <taxon>Actinomycetota</taxon>
        <taxon>Actinomycetes</taxon>
        <taxon>Kitasatosporales</taxon>
        <taxon>Streptomycetaceae</taxon>
        <taxon>Streptomyces</taxon>
    </lineage>
</organism>
<dbReference type="InterPro" id="IPR027417">
    <property type="entry name" value="P-loop_NTPase"/>
</dbReference>
<dbReference type="SMART" id="SM00487">
    <property type="entry name" value="DEXDc"/>
    <property type="match status" value="1"/>
</dbReference>
<keyword evidence="2" id="KW-0347">Helicase</keyword>
<dbReference type="Pfam" id="PF00271">
    <property type="entry name" value="Helicase_C"/>
    <property type="match status" value="1"/>
</dbReference>
<dbReference type="InterPro" id="IPR050742">
    <property type="entry name" value="Helicase_Restrict-Modif_Enz"/>
</dbReference>
<evidence type="ECO:0000313" key="2">
    <source>
        <dbReference type="EMBL" id="NEA89400.1"/>
    </source>
</evidence>
<dbReference type="GO" id="GO:0003677">
    <property type="term" value="F:DNA binding"/>
    <property type="evidence" value="ECO:0007669"/>
    <property type="project" value="InterPro"/>
</dbReference>
<accession>A0A6G3R1U8</accession>
<dbReference type="GO" id="GO:0016787">
    <property type="term" value="F:hydrolase activity"/>
    <property type="evidence" value="ECO:0007669"/>
    <property type="project" value="InterPro"/>
</dbReference>
<proteinExistence type="predicted"/>
<name>A0A6G3R1U8_9ACTN</name>
<evidence type="ECO:0000259" key="1">
    <source>
        <dbReference type="PROSITE" id="PS51192"/>
    </source>
</evidence>
<comment type="caution">
    <text evidence="2">The sequence shown here is derived from an EMBL/GenBank/DDBJ whole genome shotgun (WGS) entry which is preliminary data.</text>
</comment>
<dbReference type="PANTHER" id="PTHR47396:SF1">
    <property type="entry name" value="ATP-DEPENDENT HELICASE IRC3-RELATED"/>
    <property type="match status" value="1"/>
</dbReference>
<reference evidence="2" key="1">
    <citation type="submission" date="2020-01" db="EMBL/GenBank/DDBJ databases">
        <title>Insect and environment-associated Actinomycetes.</title>
        <authorList>
            <person name="Currrie C."/>
            <person name="Chevrette M."/>
            <person name="Carlson C."/>
            <person name="Stubbendieck R."/>
            <person name="Wendt-Pienkowski E."/>
        </authorList>
    </citation>
    <scope>NUCLEOTIDE SEQUENCE</scope>
    <source>
        <strain evidence="2">SID14436</strain>
    </source>
</reference>
<dbReference type="GO" id="GO:0005524">
    <property type="term" value="F:ATP binding"/>
    <property type="evidence" value="ECO:0007669"/>
    <property type="project" value="InterPro"/>
</dbReference>
<dbReference type="RefSeq" id="WP_164336706.1">
    <property type="nucleotide sequence ID" value="NZ_JAAGMD010000725.1"/>
</dbReference>
<keyword evidence="2" id="KW-0378">Hydrolase</keyword>
<sequence length="692" mass="75249">MSVGLERLVPAASYLEEAFLRWVLTPAADAAIVQRVHSQYPVTVQERTYRLDYLIVGQTLQLAVELDGFAFHSDRAAFTYDRLRQNDLAATGLTVLRFSYDAVRTDTARCVAQLQAMLRRDPVLAALVTAVPLVEVPDMAGDPMRAAGPPRGTGPVGPAPESAYFDEVRDRVDRGPLRSCQDEALAALANYYAGGGRHAATVMAVGAGKTALGVVAALSFTRRRALVVTPGSVIRGTFASALDAGAPGNVLYGLAGGPMLPGARPPATLVLDADEEQISRVSRERLLAADIVVTNFHALGTGDKRGDLLAKLEPEDVDFIVVDEAHIAASDSYQRLFAHFPQARTLLMSACFTRLDGRPIDADVVYRYRLVDSVADGSAKNLRVHRFAPETASTVYEAVWPDGRREQVVGRDALLRVLGDERKLARITAQSEAPIRQVMAVTRACLDTQAKLLAPVRPRVLFAAMGQAHAEQIARIAEEHGIACATLHHSMPASAIAATRRRFESEAGDLEGIVQLRMLGQGYDFPPITVVVPLRPYGSFGEFYQFVGRGVRVLRHPHLAPDQQYLDMVCHTELGLEEPLEALCADNDMDPAVLLEAPLIDAGMLESVLDGRDGAPEGTGPAGEGGMDAFVLYERGRVEERVIHGVDRVEARRAERERQLLAQRYAVYAQSTPSPVPFEQFVDYMRRLTGGT</sequence>
<gene>
    <name evidence="2" type="ORF">G3I53_25975</name>
</gene>
<dbReference type="SUPFAM" id="SSF52540">
    <property type="entry name" value="P-loop containing nucleoside triphosphate hydrolases"/>
    <property type="match status" value="1"/>
</dbReference>
<dbReference type="Gene3D" id="3.40.50.300">
    <property type="entry name" value="P-loop containing nucleotide triphosphate hydrolases"/>
    <property type="match status" value="2"/>
</dbReference>
<dbReference type="InterPro" id="IPR006935">
    <property type="entry name" value="Helicase/UvrB_N"/>
</dbReference>
<dbReference type="Gene3D" id="3.40.960.10">
    <property type="entry name" value="VSR Endonuclease"/>
    <property type="match status" value="1"/>
</dbReference>
<dbReference type="AlphaFoldDB" id="A0A6G3R1U8"/>
<keyword evidence="2" id="KW-0547">Nucleotide-binding</keyword>
<protein>
    <submittedName>
        <fullName evidence="2">DEAD/DEAH box helicase family protein</fullName>
    </submittedName>
</protein>
<dbReference type="Pfam" id="PF04851">
    <property type="entry name" value="ResIII"/>
    <property type="match status" value="1"/>
</dbReference>
<dbReference type="GO" id="GO:0004386">
    <property type="term" value="F:helicase activity"/>
    <property type="evidence" value="ECO:0007669"/>
    <property type="project" value="UniProtKB-KW"/>
</dbReference>
<dbReference type="PANTHER" id="PTHR47396">
    <property type="entry name" value="TYPE I RESTRICTION ENZYME ECOKI R PROTEIN"/>
    <property type="match status" value="1"/>
</dbReference>
<dbReference type="GO" id="GO:0005829">
    <property type="term" value="C:cytosol"/>
    <property type="evidence" value="ECO:0007669"/>
    <property type="project" value="TreeGrafter"/>
</dbReference>
<dbReference type="EMBL" id="JAAGMD010000725">
    <property type="protein sequence ID" value="NEA89400.1"/>
    <property type="molecule type" value="Genomic_DNA"/>
</dbReference>
<dbReference type="InterPro" id="IPR001650">
    <property type="entry name" value="Helicase_C-like"/>
</dbReference>
<dbReference type="PROSITE" id="PS51192">
    <property type="entry name" value="HELICASE_ATP_BIND_1"/>
    <property type="match status" value="1"/>
</dbReference>
<keyword evidence="2" id="KW-0067">ATP-binding</keyword>